<evidence type="ECO:0000313" key="2">
    <source>
        <dbReference type="EMBL" id="CAH2247229.1"/>
    </source>
</evidence>
<protein>
    <submittedName>
        <fullName evidence="2">Uncharacterized protein</fullName>
    </submittedName>
</protein>
<feature type="region of interest" description="Disordered" evidence="1">
    <location>
        <begin position="88"/>
        <end position="112"/>
    </location>
</feature>
<evidence type="ECO:0000256" key="1">
    <source>
        <dbReference type="SAM" id="MobiDB-lite"/>
    </source>
</evidence>
<organism evidence="2 3">
    <name type="scientific">Pelobates cultripes</name>
    <name type="common">Western spadefoot toad</name>
    <dbReference type="NCBI Taxonomy" id="61616"/>
    <lineage>
        <taxon>Eukaryota</taxon>
        <taxon>Metazoa</taxon>
        <taxon>Chordata</taxon>
        <taxon>Craniata</taxon>
        <taxon>Vertebrata</taxon>
        <taxon>Euteleostomi</taxon>
        <taxon>Amphibia</taxon>
        <taxon>Batrachia</taxon>
        <taxon>Anura</taxon>
        <taxon>Pelobatoidea</taxon>
        <taxon>Pelobatidae</taxon>
        <taxon>Pelobates</taxon>
    </lineage>
</organism>
<gene>
    <name evidence="2" type="ORF">PECUL_23A009496</name>
</gene>
<proteinExistence type="predicted"/>
<dbReference type="Proteomes" id="UP001295444">
    <property type="component" value="Chromosome 02"/>
</dbReference>
<dbReference type="EMBL" id="OW240913">
    <property type="protein sequence ID" value="CAH2247229.1"/>
    <property type="molecule type" value="Genomic_DNA"/>
</dbReference>
<dbReference type="AlphaFoldDB" id="A0AAD1VR63"/>
<evidence type="ECO:0000313" key="3">
    <source>
        <dbReference type="Proteomes" id="UP001295444"/>
    </source>
</evidence>
<accession>A0AAD1VR63</accession>
<name>A0AAD1VR63_PELCU</name>
<sequence>MQTACSQDRHPDTKDDIMADAMCTSEFYTEVPDYSTRLNAILETFLVKLESRARQLKECTRPSRKKSKQHRELLLYLTVLQDGAAERNASRLQASTRGDTMHDSEDTECCKPSIHPATNRVKLVSRERHVALHHTGRRQSQG</sequence>
<keyword evidence="3" id="KW-1185">Reference proteome</keyword>
<reference evidence="2" key="1">
    <citation type="submission" date="2022-03" db="EMBL/GenBank/DDBJ databases">
        <authorList>
            <person name="Alioto T."/>
            <person name="Alioto T."/>
            <person name="Gomez Garrido J."/>
        </authorList>
    </citation>
    <scope>NUCLEOTIDE SEQUENCE</scope>
</reference>